<comment type="caution">
    <text evidence="1">The sequence shown here is derived from an EMBL/GenBank/DDBJ whole genome shotgun (WGS) entry which is preliminary data.</text>
</comment>
<name>A0ABV7KD05_9HYPH</name>
<keyword evidence="2" id="KW-1185">Reference proteome</keyword>
<sequence length="145" mass="16585">MKHQTLDQMHAIATVHTDPMQLDMTRTERLQRWAELLEREPNRILTALEGTEYRPLLEREKMRANGSPISVAFNDEVLCRQGLAGDSYGDAKRFFELTDRQLHEIVCYCHVGLSMQASRAAYCVRRAIRGRGFIASLLQTLGIHA</sequence>
<reference evidence="2" key="1">
    <citation type="journal article" date="2019" name="Int. J. Syst. Evol. Microbiol.">
        <title>The Global Catalogue of Microorganisms (GCM) 10K type strain sequencing project: providing services to taxonomists for standard genome sequencing and annotation.</title>
        <authorList>
            <consortium name="The Broad Institute Genomics Platform"/>
            <consortium name="The Broad Institute Genome Sequencing Center for Infectious Disease"/>
            <person name="Wu L."/>
            <person name="Ma J."/>
        </authorList>
    </citation>
    <scope>NUCLEOTIDE SEQUENCE [LARGE SCALE GENOMIC DNA]</scope>
    <source>
        <strain evidence="2">KCTC 52165</strain>
    </source>
</reference>
<accession>A0ABV7KD05</accession>
<evidence type="ECO:0000313" key="1">
    <source>
        <dbReference type="EMBL" id="MFC3207167.1"/>
    </source>
</evidence>
<dbReference type="Proteomes" id="UP001595583">
    <property type="component" value="Unassembled WGS sequence"/>
</dbReference>
<evidence type="ECO:0000313" key="2">
    <source>
        <dbReference type="Proteomes" id="UP001595583"/>
    </source>
</evidence>
<protein>
    <submittedName>
        <fullName evidence="1">Uncharacterized protein</fullName>
    </submittedName>
</protein>
<dbReference type="EMBL" id="JBHRTK010000012">
    <property type="protein sequence ID" value="MFC3207167.1"/>
    <property type="molecule type" value="Genomic_DNA"/>
</dbReference>
<proteinExistence type="predicted"/>
<gene>
    <name evidence="1" type="ORF">ACFOHJ_13145</name>
</gene>
<dbReference type="RefSeq" id="WP_378221073.1">
    <property type="nucleotide sequence ID" value="NZ_JBHRTK010000012.1"/>
</dbReference>
<organism evidence="1 2">
    <name type="scientific">Aquamicrobium soli</name>
    <dbReference type="NCBI Taxonomy" id="1811518"/>
    <lineage>
        <taxon>Bacteria</taxon>
        <taxon>Pseudomonadati</taxon>
        <taxon>Pseudomonadota</taxon>
        <taxon>Alphaproteobacteria</taxon>
        <taxon>Hyphomicrobiales</taxon>
        <taxon>Phyllobacteriaceae</taxon>
        <taxon>Aquamicrobium</taxon>
    </lineage>
</organism>